<proteinExistence type="predicted"/>
<reference evidence="2 3" key="1">
    <citation type="submission" date="2019-08" db="EMBL/GenBank/DDBJ databases">
        <title>Deep-cultivation of Planctomycetes and their phenomic and genomic characterization uncovers novel biology.</title>
        <authorList>
            <person name="Wiegand S."/>
            <person name="Jogler M."/>
            <person name="Boedeker C."/>
            <person name="Pinto D."/>
            <person name="Vollmers J."/>
            <person name="Rivas-Marin E."/>
            <person name="Kohn T."/>
            <person name="Peeters S.H."/>
            <person name="Heuer A."/>
            <person name="Rast P."/>
            <person name="Oberbeckmann S."/>
            <person name="Bunk B."/>
            <person name="Jeske O."/>
            <person name="Meyerdierks A."/>
            <person name="Storesund J.E."/>
            <person name="Kallscheuer N."/>
            <person name="Luecker S."/>
            <person name="Lage O.M."/>
            <person name="Pohl T."/>
            <person name="Merkel B.J."/>
            <person name="Hornburger P."/>
            <person name="Mueller R.-W."/>
            <person name="Bruemmer F."/>
            <person name="Labrenz M."/>
            <person name="Spormann A.M."/>
            <person name="Op den Camp H."/>
            <person name="Overmann J."/>
            <person name="Amann R."/>
            <person name="Jetten M.S.M."/>
            <person name="Mascher T."/>
            <person name="Medema M.H."/>
            <person name="Devos D.P."/>
            <person name="Kaster A.-K."/>
            <person name="Ovreas L."/>
            <person name="Rohde M."/>
            <person name="Galperin M.Y."/>
            <person name="Jogler C."/>
        </authorList>
    </citation>
    <scope>NUCLEOTIDE SEQUENCE [LARGE SCALE GENOMIC DNA]</scope>
    <source>
        <strain evidence="2 3">OJF2</strain>
    </source>
</reference>
<protein>
    <submittedName>
        <fullName evidence="2">Uncharacterized protein</fullName>
    </submittedName>
</protein>
<feature type="compositionally biased region" description="Low complexity" evidence="1">
    <location>
        <begin position="185"/>
        <end position="200"/>
    </location>
</feature>
<keyword evidence="3" id="KW-1185">Reference proteome</keyword>
<dbReference type="RefSeq" id="WP_148593440.1">
    <property type="nucleotide sequence ID" value="NZ_CP042997.1"/>
</dbReference>
<evidence type="ECO:0000313" key="2">
    <source>
        <dbReference type="EMBL" id="QEH33513.1"/>
    </source>
</evidence>
<gene>
    <name evidence="2" type="ORF">OJF2_20150</name>
</gene>
<dbReference type="InterPro" id="IPR029044">
    <property type="entry name" value="Nucleotide-diphossugar_trans"/>
</dbReference>
<feature type="region of interest" description="Disordered" evidence="1">
    <location>
        <begin position="169"/>
        <end position="200"/>
    </location>
</feature>
<feature type="compositionally biased region" description="Basic and acidic residues" evidence="1">
    <location>
        <begin position="170"/>
        <end position="184"/>
    </location>
</feature>
<dbReference type="KEGG" id="agv:OJF2_20150"/>
<evidence type="ECO:0000313" key="3">
    <source>
        <dbReference type="Proteomes" id="UP000324233"/>
    </source>
</evidence>
<dbReference type="Proteomes" id="UP000324233">
    <property type="component" value="Chromosome"/>
</dbReference>
<evidence type="ECO:0000256" key="1">
    <source>
        <dbReference type="SAM" id="MobiDB-lite"/>
    </source>
</evidence>
<sequence>MDIDLIVLSRDLSPLREDVRAGIAAQRGVTLTVHRCAGTRHPDDPHRRATIARARNEMKRFGSRPLVMFLDDDVVLGPGCVSALAEGLRRRAGFAALAADSAAEMGCELENWDCPSHVGMAAVLFRRRDLAGLTFRWDDERCECRCCCDDLRAAGRGIGYLRGAAAWHRPGPEARHPARPHPDHAAPSAAASSPRGSPGRILAAFDRRDQRRFRKQFMKTLREFRNDEPVWAFAYGLSPLELEQLAAIPNLTVVSIPASGDCPALRRLEDFPRLLAEWPADTPVAYWDAGDVLFQSRLGPLWDLVAAHPDRILVAPEPLSYPENPVIRTWSDYVIDPVAREETFRIMSSQTFLNSGFAAGTARSLMAYCREGVQLLRSPFLWGMDLWADQPALNLYCHAHPESFRIIDRGWNYALAGRPPDQYFVGEDGRGYRTDGGPVHVLHGNSGTLNWLDRTAFGPAARYGPAPPAVSARR</sequence>
<accession>A0A5B9VYU3</accession>
<dbReference type="SUPFAM" id="SSF53448">
    <property type="entry name" value="Nucleotide-diphospho-sugar transferases"/>
    <property type="match status" value="1"/>
</dbReference>
<dbReference type="OrthoDB" id="234165at2"/>
<organism evidence="2 3">
    <name type="scientific">Aquisphaera giovannonii</name>
    <dbReference type="NCBI Taxonomy" id="406548"/>
    <lineage>
        <taxon>Bacteria</taxon>
        <taxon>Pseudomonadati</taxon>
        <taxon>Planctomycetota</taxon>
        <taxon>Planctomycetia</taxon>
        <taxon>Isosphaerales</taxon>
        <taxon>Isosphaeraceae</taxon>
        <taxon>Aquisphaera</taxon>
    </lineage>
</organism>
<name>A0A5B9VYU3_9BACT</name>
<dbReference type="AlphaFoldDB" id="A0A5B9VYU3"/>
<dbReference type="EMBL" id="CP042997">
    <property type="protein sequence ID" value="QEH33513.1"/>
    <property type="molecule type" value="Genomic_DNA"/>
</dbReference>